<proteinExistence type="predicted"/>
<organism evidence="2 3">
    <name type="scientific">Arctia plantaginis</name>
    <name type="common">Wood tiger moth</name>
    <name type="synonym">Phalaena plantaginis</name>
    <dbReference type="NCBI Taxonomy" id="874455"/>
    <lineage>
        <taxon>Eukaryota</taxon>
        <taxon>Metazoa</taxon>
        <taxon>Ecdysozoa</taxon>
        <taxon>Arthropoda</taxon>
        <taxon>Hexapoda</taxon>
        <taxon>Insecta</taxon>
        <taxon>Pterygota</taxon>
        <taxon>Neoptera</taxon>
        <taxon>Endopterygota</taxon>
        <taxon>Lepidoptera</taxon>
        <taxon>Glossata</taxon>
        <taxon>Ditrysia</taxon>
        <taxon>Noctuoidea</taxon>
        <taxon>Erebidae</taxon>
        <taxon>Arctiinae</taxon>
        <taxon>Arctia</taxon>
    </lineage>
</organism>
<feature type="region of interest" description="Disordered" evidence="1">
    <location>
        <begin position="48"/>
        <end position="73"/>
    </location>
</feature>
<evidence type="ECO:0000313" key="2">
    <source>
        <dbReference type="EMBL" id="CAB3229641.1"/>
    </source>
</evidence>
<gene>
    <name evidence="2" type="ORF">APLA_LOCUS4222</name>
</gene>
<sequence>MGMPLSEADLNEVSHIGSKRPTEPWLATRTGNNESRPLVVKLLRRQKRDEVVKAEHHDDSGSKDLHLREVNKS</sequence>
<evidence type="ECO:0000256" key="1">
    <source>
        <dbReference type="SAM" id="MobiDB-lite"/>
    </source>
</evidence>
<dbReference type="OrthoDB" id="10254455at2759"/>
<dbReference type="AlphaFoldDB" id="A0A8S0Z9X1"/>
<feature type="region of interest" description="Disordered" evidence="1">
    <location>
        <begin position="1"/>
        <end position="35"/>
    </location>
</feature>
<dbReference type="EMBL" id="CADEBD010000286">
    <property type="protein sequence ID" value="CAB3229641.1"/>
    <property type="molecule type" value="Genomic_DNA"/>
</dbReference>
<dbReference type="Proteomes" id="UP000494256">
    <property type="component" value="Unassembled WGS sequence"/>
</dbReference>
<reference evidence="2 3" key="1">
    <citation type="submission" date="2020-04" db="EMBL/GenBank/DDBJ databases">
        <authorList>
            <person name="Wallbank WR R."/>
            <person name="Pardo Diaz C."/>
            <person name="Kozak K."/>
            <person name="Martin S."/>
            <person name="Jiggins C."/>
            <person name="Moest M."/>
            <person name="Warren A I."/>
            <person name="Byers J.R.P. K."/>
            <person name="Montejo-Kovacevich G."/>
            <person name="Yen C E."/>
        </authorList>
    </citation>
    <scope>NUCLEOTIDE SEQUENCE [LARGE SCALE GENOMIC DNA]</scope>
</reference>
<accession>A0A8S0Z9X1</accession>
<protein>
    <submittedName>
        <fullName evidence="2">Uncharacterized protein</fullName>
    </submittedName>
</protein>
<comment type="caution">
    <text evidence="2">The sequence shown here is derived from an EMBL/GenBank/DDBJ whole genome shotgun (WGS) entry which is preliminary data.</text>
</comment>
<name>A0A8S0Z9X1_ARCPL</name>
<evidence type="ECO:0000313" key="3">
    <source>
        <dbReference type="Proteomes" id="UP000494256"/>
    </source>
</evidence>